<dbReference type="PANTHER" id="PTHR15615:SF108">
    <property type="entry name" value="PROTEIN CNPPD1"/>
    <property type="match status" value="1"/>
</dbReference>
<protein>
    <recommendedName>
        <fullName evidence="3">Cyclin N-terminal domain-containing protein</fullName>
    </recommendedName>
</protein>
<dbReference type="Pfam" id="PF08613">
    <property type="entry name" value="Cyclin"/>
    <property type="match status" value="1"/>
</dbReference>
<dbReference type="GeneID" id="63820620"/>
<accession>A0A165I3C1</accession>
<sequence>MPVPVSLCSKQPAHPVIKINQSVQPSQQPSVFQHLTHTLPRPPRGPPPAFASREEWISSLPSWRRNKPRRIWEEDPSHYYNSGRQGFEEGLAVAGNATVIKGTPAQACIPPVSPLIAGATGRPPSSPSADMHTARDGDIDYGMSIYSAREYSWQCDDRSQTSNVSPITNAEYDDMDVERSSEKAMSYQGYDTDTPDSFCRDESSAAYSAGLYEHGTFSPVLDDMSPEPINPGFSPIGPATPFADYVDKAVAAQYHPAFEFAHPIDVTRDVSYMYTDEGCSGHCHQCQTYGPVMEALPAPAPEPVVTPTATAAYKKLAEPLSAWLASYVWKVCTTGMSLPSAYAQPRAFVKHYSSTPPSHLASATHSMLLSTLLQPSAIFLATRFIIRLPVFFGPVNLNREEHAKEIRFRNELLGEPHMSHDRDAIESYAPFRLILLGCMLANKWLDDHTFSNKTWHTISNVPVQSLNKLEALALDIFRYNLSISVQDWNDWLSKLLAYHSSLNSLTCPQPISRPSTSPHTIIRKAIEMLHEVRMVSPTCRCCDEETCSTAPPEPIFVNLEDRKKDTQEAARPYEETVDVLEIDLDEDGPLREEYLPRRRVSSASTSRHTELRNRAVESGRLLPPPAKWSPAADEPIVRDHARAPRQYLAPQPVAHMPVPHAFLAAPPTFHQVVDSHHPAWQYGPYVPKQEHIAMQEHAVPAQMYHVQPPYVAYEYGYPAIQTHSRSQSLSYNQAVAEQAQGRHPAYSQIGYDHAYSDVRFSEDHMGAVPPHPVISRWAPADLYPALYDRPFDYYQRPLKV</sequence>
<dbReference type="EMBL" id="KV427605">
    <property type="protein sequence ID" value="KZT12540.1"/>
    <property type="molecule type" value="Genomic_DNA"/>
</dbReference>
<dbReference type="InParanoid" id="A0A165I3C1"/>
<dbReference type="OrthoDB" id="286814at2759"/>
<dbReference type="InterPro" id="IPR013922">
    <property type="entry name" value="Cyclin_PHO80-like"/>
</dbReference>
<gene>
    <name evidence="1" type="ORF">LAESUDRAFT_640316</name>
</gene>
<reference evidence="1 2" key="1">
    <citation type="journal article" date="2016" name="Mol. Biol. Evol.">
        <title>Comparative Genomics of Early-Diverging Mushroom-Forming Fungi Provides Insights into the Origins of Lignocellulose Decay Capabilities.</title>
        <authorList>
            <person name="Nagy L.G."/>
            <person name="Riley R."/>
            <person name="Tritt A."/>
            <person name="Adam C."/>
            <person name="Daum C."/>
            <person name="Floudas D."/>
            <person name="Sun H."/>
            <person name="Yadav J.S."/>
            <person name="Pangilinan J."/>
            <person name="Larsson K.H."/>
            <person name="Matsuura K."/>
            <person name="Barry K."/>
            <person name="Labutti K."/>
            <person name="Kuo R."/>
            <person name="Ohm R.A."/>
            <person name="Bhattacharya S.S."/>
            <person name="Shirouzu T."/>
            <person name="Yoshinaga Y."/>
            <person name="Martin F.M."/>
            <person name="Grigoriev I.V."/>
            <person name="Hibbett D.S."/>
        </authorList>
    </citation>
    <scope>NUCLEOTIDE SEQUENCE [LARGE SCALE GENOMIC DNA]</scope>
    <source>
        <strain evidence="1 2">93-53</strain>
    </source>
</reference>
<dbReference type="STRING" id="1314785.A0A165I3C1"/>
<name>A0A165I3C1_9APHY</name>
<dbReference type="CDD" id="cd20557">
    <property type="entry name" value="CYCLIN_ScPCL1-like"/>
    <property type="match status" value="1"/>
</dbReference>
<keyword evidence="2" id="KW-1185">Reference proteome</keyword>
<dbReference type="GO" id="GO:0000307">
    <property type="term" value="C:cyclin-dependent protein kinase holoenzyme complex"/>
    <property type="evidence" value="ECO:0007669"/>
    <property type="project" value="TreeGrafter"/>
</dbReference>
<organism evidence="1 2">
    <name type="scientific">Laetiporus sulphureus 93-53</name>
    <dbReference type="NCBI Taxonomy" id="1314785"/>
    <lineage>
        <taxon>Eukaryota</taxon>
        <taxon>Fungi</taxon>
        <taxon>Dikarya</taxon>
        <taxon>Basidiomycota</taxon>
        <taxon>Agaricomycotina</taxon>
        <taxon>Agaricomycetes</taxon>
        <taxon>Polyporales</taxon>
        <taxon>Laetiporus</taxon>
    </lineage>
</organism>
<dbReference type="GO" id="GO:0019901">
    <property type="term" value="F:protein kinase binding"/>
    <property type="evidence" value="ECO:0007669"/>
    <property type="project" value="InterPro"/>
</dbReference>
<dbReference type="GO" id="GO:0016538">
    <property type="term" value="F:cyclin-dependent protein serine/threonine kinase regulator activity"/>
    <property type="evidence" value="ECO:0007669"/>
    <property type="project" value="TreeGrafter"/>
</dbReference>
<evidence type="ECO:0000313" key="2">
    <source>
        <dbReference type="Proteomes" id="UP000076871"/>
    </source>
</evidence>
<dbReference type="RefSeq" id="XP_040770050.1">
    <property type="nucleotide sequence ID" value="XM_040903590.1"/>
</dbReference>
<dbReference type="PANTHER" id="PTHR15615">
    <property type="match status" value="1"/>
</dbReference>
<evidence type="ECO:0008006" key="3">
    <source>
        <dbReference type="Google" id="ProtNLM"/>
    </source>
</evidence>
<evidence type="ECO:0000313" key="1">
    <source>
        <dbReference type="EMBL" id="KZT12540.1"/>
    </source>
</evidence>
<dbReference type="Proteomes" id="UP000076871">
    <property type="component" value="Unassembled WGS sequence"/>
</dbReference>
<proteinExistence type="predicted"/>
<dbReference type="AlphaFoldDB" id="A0A165I3C1"/>
<dbReference type="Gene3D" id="1.10.472.10">
    <property type="entry name" value="Cyclin-like"/>
    <property type="match status" value="1"/>
</dbReference>
<dbReference type="GO" id="GO:0005634">
    <property type="term" value="C:nucleus"/>
    <property type="evidence" value="ECO:0007669"/>
    <property type="project" value="TreeGrafter"/>
</dbReference>